<dbReference type="OrthoDB" id="9771666at2"/>
<dbReference type="InterPro" id="IPR050300">
    <property type="entry name" value="GDXG_lipolytic_enzyme"/>
</dbReference>
<comment type="caution">
    <text evidence="3">The sequence shown here is derived from an EMBL/GenBank/DDBJ whole genome shotgun (WGS) entry which is preliminary data.</text>
</comment>
<evidence type="ECO:0000313" key="3">
    <source>
        <dbReference type="EMBL" id="OEZ94842.1"/>
    </source>
</evidence>
<dbReference type="GO" id="GO:0106435">
    <property type="term" value="F:carboxylesterase activity"/>
    <property type="evidence" value="ECO:0007669"/>
    <property type="project" value="UniProtKB-EC"/>
</dbReference>
<dbReference type="InterPro" id="IPR049492">
    <property type="entry name" value="BD-FAE-like_dom"/>
</dbReference>
<keyword evidence="4" id="KW-1185">Reference proteome</keyword>
<feature type="domain" description="BD-FAE-like" evidence="2">
    <location>
        <begin position="55"/>
        <end position="234"/>
    </location>
</feature>
<dbReference type="PROSITE" id="PS51257">
    <property type="entry name" value="PROKAR_LIPOPROTEIN"/>
    <property type="match status" value="1"/>
</dbReference>
<sequence length="303" mass="32465">MPRISRTVVITLVPVLLALGLAACSPLGTLNALTPGGQSERTEGLSYGDNPRQKLDVYRPLIAHGTAPVVVFFYGGNWVAGERADYAFIGRSLAAHGIVTVVADYRLYPEVRYPDFLKDAAQAVAWARRHAAQYGGDPQRLFVMGHSAGAYNAAMVALDPRWLAAHGMTPADVRGWIGLAGPYDFLPIENPTTKPVFHFPDTPPDSQPVRHVSKQSPPALLIAAKSDKLVNPQRNTGRLAQALRAQQVPVTELYYDRVSHTTLIGSVAAPLRWLAPTLDDVAGYVLAAEAAVPVPAPAAVTAP</sequence>
<dbReference type="AlphaFoldDB" id="A0A1E7WCL8"/>
<reference evidence="4" key="1">
    <citation type="journal article" date="2016" name="Front. Microbiol.">
        <title>Molecular Keys to the Janthinobacterium and Duganella spp. Interaction with the Plant Pathogen Fusarium graminearum.</title>
        <authorList>
            <person name="Haack F.S."/>
            <person name="Poehlein A."/>
            <person name="Kroger C."/>
            <person name="Voigt C.A."/>
            <person name="Piepenbring M."/>
            <person name="Bode H.B."/>
            <person name="Daniel R."/>
            <person name="Schafer W."/>
            <person name="Streit W.R."/>
        </authorList>
    </citation>
    <scope>NUCLEOTIDE SEQUENCE [LARGE SCALE GENOMIC DNA]</scope>
    <source>
        <strain evidence="4">T54</strain>
    </source>
</reference>
<keyword evidence="1 3" id="KW-0378">Hydrolase</keyword>
<evidence type="ECO:0000256" key="1">
    <source>
        <dbReference type="ARBA" id="ARBA00022801"/>
    </source>
</evidence>
<protein>
    <submittedName>
        <fullName evidence="3">Carboxylesterase NlhH</fullName>
        <ecNumber evidence="3">3.1.1.1</ecNumber>
    </submittedName>
</protein>
<evidence type="ECO:0000259" key="2">
    <source>
        <dbReference type="Pfam" id="PF20434"/>
    </source>
</evidence>
<name>A0A1E7WCL8_9BURK</name>
<dbReference type="SUPFAM" id="SSF53474">
    <property type="entry name" value="alpha/beta-Hydrolases"/>
    <property type="match status" value="1"/>
</dbReference>
<dbReference type="Gene3D" id="3.40.50.1820">
    <property type="entry name" value="alpha/beta hydrolase"/>
    <property type="match status" value="1"/>
</dbReference>
<dbReference type="InterPro" id="IPR029058">
    <property type="entry name" value="AB_hydrolase_fold"/>
</dbReference>
<dbReference type="PATRIC" id="fig|762836.4.peg.4550"/>
<organism evidence="3 4">
    <name type="scientific">Duganella phyllosphaerae</name>
    <dbReference type="NCBI Taxonomy" id="762836"/>
    <lineage>
        <taxon>Bacteria</taxon>
        <taxon>Pseudomonadati</taxon>
        <taxon>Pseudomonadota</taxon>
        <taxon>Betaproteobacteria</taxon>
        <taxon>Burkholderiales</taxon>
        <taxon>Oxalobacteraceae</taxon>
        <taxon>Telluria group</taxon>
        <taxon>Duganella</taxon>
    </lineage>
</organism>
<dbReference type="PANTHER" id="PTHR48081:SF9">
    <property type="entry name" value="CARBOXYLESTERASE"/>
    <property type="match status" value="1"/>
</dbReference>
<accession>A0A1E7WCL8</accession>
<dbReference type="Pfam" id="PF20434">
    <property type="entry name" value="BD-FAE"/>
    <property type="match status" value="1"/>
</dbReference>
<dbReference type="RefSeq" id="WP_070251146.1">
    <property type="nucleotide sequence ID" value="NZ_LROM01000128.1"/>
</dbReference>
<gene>
    <name evidence="3" type="primary">nlhH_3</name>
    <name evidence="3" type="ORF">DUPY_44220</name>
</gene>
<dbReference type="EMBL" id="LROM01000128">
    <property type="protein sequence ID" value="OEZ94842.1"/>
    <property type="molecule type" value="Genomic_DNA"/>
</dbReference>
<dbReference type="EC" id="3.1.1.1" evidence="3"/>
<dbReference type="Proteomes" id="UP000175989">
    <property type="component" value="Unassembled WGS sequence"/>
</dbReference>
<dbReference type="PANTHER" id="PTHR48081">
    <property type="entry name" value="AB HYDROLASE SUPERFAMILY PROTEIN C4A8.06C"/>
    <property type="match status" value="1"/>
</dbReference>
<proteinExistence type="predicted"/>
<evidence type="ECO:0000313" key="4">
    <source>
        <dbReference type="Proteomes" id="UP000175989"/>
    </source>
</evidence>